<reference evidence="2" key="1">
    <citation type="submission" date="2023-03" db="EMBL/GenBank/DDBJ databases">
        <title>Massive genome expansion in bonnet fungi (Mycena s.s.) driven by repeated elements and novel gene families across ecological guilds.</title>
        <authorList>
            <consortium name="Lawrence Berkeley National Laboratory"/>
            <person name="Harder C.B."/>
            <person name="Miyauchi S."/>
            <person name="Viragh M."/>
            <person name="Kuo A."/>
            <person name="Thoen E."/>
            <person name="Andreopoulos B."/>
            <person name="Lu D."/>
            <person name="Skrede I."/>
            <person name="Drula E."/>
            <person name="Henrissat B."/>
            <person name="Morin E."/>
            <person name="Kohler A."/>
            <person name="Barry K."/>
            <person name="LaButti K."/>
            <person name="Morin E."/>
            <person name="Salamov A."/>
            <person name="Lipzen A."/>
            <person name="Mereny Z."/>
            <person name="Hegedus B."/>
            <person name="Baldrian P."/>
            <person name="Stursova M."/>
            <person name="Weitz H."/>
            <person name="Taylor A."/>
            <person name="Grigoriev I.V."/>
            <person name="Nagy L.G."/>
            <person name="Martin F."/>
            <person name="Kauserud H."/>
        </authorList>
    </citation>
    <scope>NUCLEOTIDE SEQUENCE</scope>
    <source>
        <strain evidence="2">CBHHK200</strain>
    </source>
</reference>
<organism evidence="2 3">
    <name type="scientific">Mycena alexandri</name>
    <dbReference type="NCBI Taxonomy" id="1745969"/>
    <lineage>
        <taxon>Eukaryota</taxon>
        <taxon>Fungi</taxon>
        <taxon>Dikarya</taxon>
        <taxon>Basidiomycota</taxon>
        <taxon>Agaricomycotina</taxon>
        <taxon>Agaricomycetes</taxon>
        <taxon>Agaricomycetidae</taxon>
        <taxon>Agaricales</taxon>
        <taxon>Marasmiineae</taxon>
        <taxon>Mycenaceae</taxon>
        <taxon>Mycena</taxon>
    </lineage>
</organism>
<protein>
    <submittedName>
        <fullName evidence="2">Uncharacterized protein</fullName>
    </submittedName>
</protein>
<name>A0AAD6XAY5_9AGAR</name>
<keyword evidence="3" id="KW-1185">Reference proteome</keyword>
<dbReference type="AlphaFoldDB" id="A0AAD6XAY5"/>
<gene>
    <name evidence="2" type="ORF">C8F04DRAFT_1255880</name>
</gene>
<accession>A0AAD6XAY5</accession>
<dbReference type="EMBL" id="JARJCM010000031">
    <property type="protein sequence ID" value="KAJ7038604.1"/>
    <property type="molecule type" value="Genomic_DNA"/>
</dbReference>
<comment type="caution">
    <text evidence="2">The sequence shown here is derived from an EMBL/GenBank/DDBJ whole genome shotgun (WGS) entry which is preliminary data.</text>
</comment>
<evidence type="ECO:0000313" key="2">
    <source>
        <dbReference type="EMBL" id="KAJ7038604.1"/>
    </source>
</evidence>
<evidence type="ECO:0000256" key="1">
    <source>
        <dbReference type="SAM" id="MobiDB-lite"/>
    </source>
</evidence>
<proteinExistence type="predicted"/>
<feature type="compositionally biased region" description="Polar residues" evidence="1">
    <location>
        <begin position="135"/>
        <end position="155"/>
    </location>
</feature>
<evidence type="ECO:0000313" key="3">
    <source>
        <dbReference type="Proteomes" id="UP001218188"/>
    </source>
</evidence>
<sequence length="195" mass="21674">MGGDSTPEPSTSSSSGPVVALYPAQESLPSVKALTAQGVEVRDFAYESKLPPIKPYVRCSLLPNPRALKRTRRDGTDEKDFGYGFIMGVARVAPEQEDSGRPQKLQRTTRDLLPLEQLQSQPRPPRENAGLWESQGYSEQELQEYHSQSQGNSLDTEFIPTPHVTPNGSLRWRDGEGPPNFHNKLPPLWTSLPHS</sequence>
<dbReference type="Proteomes" id="UP001218188">
    <property type="component" value="Unassembled WGS sequence"/>
</dbReference>
<feature type="region of interest" description="Disordered" evidence="1">
    <location>
        <begin position="92"/>
        <end position="195"/>
    </location>
</feature>